<dbReference type="InterPro" id="IPR011059">
    <property type="entry name" value="Metal-dep_hydrolase_composite"/>
</dbReference>
<keyword evidence="6" id="KW-1185">Reference proteome</keyword>
<dbReference type="PANTHER" id="PTHR36842">
    <property type="entry name" value="PROTEIN TOLB HOMOLOG"/>
    <property type="match status" value="1"/>
</dbReference>
<comment type="caution">
    <text evidence="5">The sequence shown here is derived from an EMBL/GenBank/DDBJ whole genome shotgun (WGS) entry which is preliminary data.</text>
</comment>
<accession>A0A8J7RNP8</accession>
<evidence type="ECO:0000313" key="5">
    <source>
        <dbReference type="EMBL" id="MBP3193099.1"/>
    </source>
</evidence>
<dbReference type="GO" id="GO:0016810">
    <property type="term" value="F:hydrolase activity, acting on carbon-nitrogen (but not peptide) bonds"/>
    <property type="evidence" value="ECO:0007669"/>
    <property type="project" value="InterPro"/>
</dbReference>
<evidence type="ECO:0000256" key="3">
    <source>
        <dbReference type="SAM" id="SignalP"/>
    </source>
</evidence>
<dbReference type="Gene3D" id="2.30.40.10">
    <property type="entry name" value="Urease, subunit C, domain 1"/>
    <property type="match status" value="2"/>
</dbReference>
<feature type="domain" description="Amidohydrolase-related" evidence="4">
    <location>
        <begin position="768"/>
        <end position="1100"/>
    </location>
</feature>
<evidence type="ECO:0000256" key="1">
    <source>
        <dbReference type="ARBA" id="ARBA00009820"/>
    </source>
</evidence>
<dbReference type="PANTHER" id="PTHR36842:SF1">
    <property type="entry name" value="PROTEIN TOLB"/>
    <property type="match status" value="1"/>
</dbReference>
<dbReference type="InterPro" id="IPR011042">
    <property type="entry name" value="6-blade_b-propeller_TolB-like"/>
</dbReference>
<evidence type="ECO:0000259" key="4">
    <source>
        <dbReference type="Pfam" id="PF01979"/>
    </source>
</evidence>
<dbReference type="InterPro" id="IPR006680">
    <property type="entry name" value="Amidohydro-rel"/>
</dbReference>
<feature type="signal peptide" evidence="3">
    <location>
        <begin position="1"/>
        <end position="21"/>
    </location>
</feature>
<dbReference type="Pfam" id="PF07676">
    <property type="entry name" value="PD40"/>
    <property type="match status" value="4"/>
</dbReference>
<dbReference type="SUPFAM" id="SSF51338">
    <property type="entry name" value="Composite domain of metallo-dependent hydrolases"/>
    <property type="match status" value="1"/>
</dbReference>
<dbReference type="InterPro" id="IPR032466">
    <property type="entry name" value="Metal_Hydrolase"/>
</dbReference>
<gene>
    <name evidence="5" type="ORF">NATSA_10530</name>
</gene>
<dbReference type="AlphaFoldDB" id="A0A8J7RNP8"/>
<name>A0A8J7RNP8_9BACT</name>
<feature type="region of interest" description="Disordered" evidence="2">
    <location>
        <begin position="36"/>
        <end position="77"/>
    </location>
</feature>
<proteinExistence type="inferred from homology"/>
<sequence>MISLVTLILLSAFGGSTNSNAPHQIPDGLYSFYSGNNESVNTRTPGSNDNEEADNSRDDDDNVTKPDDHWEVEGDQWDEWPTRDIRFETDEGTWMNLDVCPDGEYIVFDLLGDIYRIPLSGGEAELLSGGAAFDMQPRYSPDGEIIAFTSDRGGGDNIWLMNADGSDRRAITDESFRLLSSPFWTPDGDYIVARKHFTGTRSLGAGEIWMYHVQGGTGLQLTEKESWTSDQNEPAVSADGRWLYYSFSGPFDYNRDVHEGIYQINRFDRQTGRKDPVTRATGGGVRPTPSPDGEKLAFVRRIGNKSALMIRDIESGRERVLYDGLDLDQQETWAIHGLYPAFAWTPDNEQIIISFDGKINRIEVETGSVTPVPFEVMVEKKIADAVSFDFPVADDTFRSRMIRWPSLTPDKEQLIFQAAGHIYRMDLPDGKPERITESEGHLEYAPSVSDDGRYVVYTTWDDEAGGHVKKVRLDRPDDVTQLTSQPDQYANPVFSPDGDKVAFLQGSGIVNRGKNMSSEFFLNIKLKDLESGEITHVTETPNRGANRRMPRMQWSFDGSRLYYFETKDGETRLSSIKPDGSDDTYHVKSETAEELLLSPDTRYIAFKDMHNIYVAPMPRAGGDPLEISAGSESIPTRKITRYGGDWISWSADSRDVVFALGDAVYRQQVRPLFDRKNLPEKNEENRDDWRAGNVTYDPDIFTVELELPVDKPSGITAYQNARIITMDGEEVIENGTILVEDNRILEVGPMDEINIPDDARVFDVYGKTIMPGIVDVHAHMGYTTLDITPDRLWEYEANLAYGVTTTHDPSASTQSVFALAEQVKSGRMTGPRIYSTGYILYGAENPNRAIIESLDDARYHLKRHRAVGATSVKSYNQPRRDQRQWVLEAAREVGLNVFPEGGSMLQHNITMIIDGHTGIEHAIPVAPLRTDMLALLGVSNVGYTPTLVVGYGGIWGENYWYQKENVFENRRLLQFVPRHVVDARSRRRLKVPDEEFYHFELARSARQVVRAGGRVQLGAHGQLQGLAAHWELWMLVQGGMTEMEALRAATIHGADYIGLADDLGSIEPGKLADFIVLNQNPLDDIAYSESIYMVVKNGRVWDSNLNELFPRESERKPFRFER</sequence>
<dbReference type="Pfam" id="PF01979">
    <property type="entry name" value="Amidohydro_1"/>
    <property type="match status" value="1"/>
</dbReference>
<dbReference type="Gene3D" id="3.30.110.90">
    <property type="entry name" value="Amidohydrolase"/>
    <property type="match status" value="1"/>
</dbReference>
<feature type="chain" id="PRO_5035183701" evidence="3">
    <location>
        <begin position="22"/>
        <end position="1122"/>
    </location>
</feature>
<dbReference type="InterPro" id="IPR011659">
    <property type="entry name" value="WD40"/>
</dbReference>
<feature type="region of interest" description="Disordered" evidence="2">
    <location>
        <begin position="272"/>
        <end position="292"/>
    </location>
</feature>
<dbReference type="SUPFAM" id="SSF69304">
    <property type="entry name" value="Tricorn protease N-terminal domain"/>
    <property type="match status" value="1"/>
</dbReference>
<reference evidence="5" key="1">
    <citation type="submission" date="2021-02" db="EMBL/GenBank/DDBJ databases">
        <title>Natronogracilivirga saccharolytica gen. nov. sp. nov. a new anaerobic, haloalkiliphilic carbohydrate-fermenting bacterium from soda lake and proposing of Cyclonatronumiaceae fam. nov. in the phylum Balneolaeota.</title>
        <authorList>
            <person name="Zhilina T.N."/>
            <person name="Sorokin D.Y."/>
            <person name="Zavarzina D.G."/>
            <person name="Toshchakov S.V."/>
            <person name="Kublanov I.V."/>
        </authorList>
    </citation>
    <scope>NUCLEOTIDE SEQUENCE</scope>
    <source>
        <strain evidence="5">Z-1702</strain>
    </source>
</reference>
<feature type="compositionally biased region" description="Basic and acidic residues" evidence="2">
    <location>
        <begin position="62"/>
        <end position="72"/>
    </location>
</feature>
<dbReference type="SUPFAM" id="SSF51556">
    <property type="entry name" value="Metallo-dependent hydrolases"/>
    <property type="match status" value="1"/>
</dbReference>
<dbReference type="EMBL" id="JAFIDN010000008">
    <property type="protein sequence ID" value="MBP3193099.1"/>
    <property type="molecule type" value="Genomic_DNA"/>
</dbReference>
<organism evidence="5 6">
    <name type="scientific">Natronogracilivirga saccharolytica</name>
    <dbReference type="NCBI Taxonomy" id="2812953"/>
    <lineage>
        <taxon>Bacteria</taxon>
        <taxon>Pseudomonadati</taxon>
        <taxon>Balneolota</taxon>
        <taxon>Balneolia</taxon>
        <taxon>Balneolales</taxon>
        <taxon>Cyclonatronaceae</taxon>
        <taxon>Natronogracilivirga</taxon>
    </lineage>
</organism>
<comment type="similarity">
    <text evidence="1">Belongs to the TolB family.</text>
</comment>
<feature type="compositionally biased region" description="Polar residues" evidence="2">
    <location>
        <begin position="36"/>
        <end position="48"/>
    </location>
</feature>
<dbReference type="Gene3D" id="2.120.10.30">
    <property type="entry name" value="TolB, C-terminal domain"/>
    <property type="match status" value="2"/>
</dbReference>
<feature type="compositionally biased region" description="Acidic residues" evidence="2">
    <location>
        <begin position="49"/>
        <end position="61"/>
    </location>
</feature>
<keyword evidence="3" id="KW-0732">Signal</keyword>
<evidence type="ECO:0000256" key="2">
    <source>
        <dbReference type="SAM" id="MobiDB-lite"/>
    </source>
</evidence>
<dbReference type="SUPFAM" id="SSF82171">
    <property type="entry name" value="DPP6 N-terminal domain-like"/>
    <property type="match status" value="1"/>
</dbReference>
<dbReference type="Proteomes" id="UP000673975">
    <property type="component" value="Unassembled WGS sequence"/>
</dbReference>
<protein>
    <submittedName>
        <fullName evidence="5">PD40 domain-containing protein</fullName>
    </submittedName>
</protein>
<evidence type="ECO:0000313" key="6">
    <source>
        <dbReference type="Proteomes" id="UP000673975"/>
    </source>
</evidence>